<comment type="caution">
    <text evidence="3">The sequence shown here is derived from an EMBL/GenBank/DDBJ whole genome shotgun (WGS) entry which is preliminary data.</text>
</comment>
<keyword evidence="1" id="KW-0732">Signal</keyword>
<feature type="chain" id="PRO_5046108563" evidence="1">
    <location>
        <begin position="23"/>
        <end position="474"/>
    </location>
</feature>
<dbReference type="Gene3D" id="1.25.40.10">
    <property type="entry name" value="Tetratricopeptide repeat domain"/>
    <property type="match status" value="1"/>
</dbReference>
<protein>
    <submittedName>
        <fullName evidence="3">DUF3868 domain-containing protein</fullName>
    </submittedName>
</protein>
<organism evidence="3 4">
    <name type="scientific">Phocaeicola intestinalis</name>
    <dbReference type="NCBI Taxonomy" id="2762212"/>
    <lineage>
        <taxon>Bacteria</taxon>
        <taxon>Pseudomonadati</taxon>
        <taxon>Bacteroidota</taxon>
        <taxon>Bacteroidia</taxon>
        <taxon>Bacteroidales</taxon>
        <taxon>Bacteroidaceae</taxon>
        <taxon>Phocaeicola</taxon>
    </lineage>
</organism>
<dbReference type="InterPro" id="IPR036737">
    <property type="entry name" value="OmpA-like_sf"/>
</dbReference>
<sequence>MKSICFLSVLFSLLTAPAVAQALPDGSVSADSVCIERQGEYLHISMNVDLDGLEVEGNQAVLLTPCLRQGKDSLELRSIGVYGRKRYYSYIRNGESLLTGSKELTYKRKEMPSEVAYADIISYDDWMNGAEVVLRRQDYGCCGSLLAEQWSVIGGYKEALVYVPHFVYVQPQVETVKTRSLDKSAYIDFPVSRTDIRPDYRNNCVELDKILATIDSIRGDADITITSLSIKGYASPEGSYANNERLARGRTEALRDYVAGLYHFSDGFIRTSYEPENWEGLRTYVAASSLANKEGILRLIDDDSLTPDAKERKIRASYPADYAHLLSECYPALRRSDYRIGYVIRSYTDVEEIKRILRTQPQKLSRQEFYMAAQTMEPGSDAFNEVFETAVRMYPDDEVTNLNAANTAMRKGDLPTAARYLQKAGDMPQAIYARGVYAMLTKDYAGARSLMETAQAQGVTEAGNVLEQLKRIDN</sequence>
<feature type="domain" description="DUF3868" evidence="2">
    <location>
        <begin position="9"/>
        <end position="93"/>
    </location>
</feature>
<keyword evidence="4" id="KW-1185">Reference proteome</keyword>
<evidence type="ECO:0000313" key="3">
    <source>
        <dbReference type="EMBL" id="MBD8039174.1"/>
    </source>
</evidence>
<feature type="signal peptide" evidence="1">
    <location>
        <begin position="1"/>
        <end position="22"/>
    </location>
</feature>
<dbReference type="Gene3D" id="3.30.1330.60">
    <property type="entry name" value="OmpA-like domain"/>
    <property type="match status" value="1"/>
</dbReference>
<dbReference type="RefSeq" id="WP_191762817.1">
    <property type="nucleotide sequence ID" value="NZ_JACSPP010000003.1"/>
</dbReference>
<reference evidence="3 4" key="1">
    <citation type="submission" date="2020-08" db="EMBL/GenBank/DDBJ databases">
        <title>A Genomic Blueprint of the Chicken Gut Microbiome.</title>
        <authorList>
            <person name="Gilroy R."/>
            <person name="Ravi A."/>
            <person name="Getino M."/>
            <person name="Pursley I."/>
            <person name="Horton D.L."/>
            <person name="Alikhan N.-F."/>
            <person name="Baker D."/>
            <person name="Gharbi K."/>
            <person name="Hall N."/>
            <person name="Watson M."/>
            <person name="Adriaenssens E.M."/>
            <person name="Foster-Nyarko E."/>
            <person name="Jarju S."/>
            <person name="Secka A."/>
            <person name="Antonio M."/>
            <person name="Oren A."/>
            <person name="Chaudhuri R."/>
            <person name="La Ragione R.M."/>
            <person name="Hildebrand F."/>
            <person name="Pallen M.J."/>
        </authorList>
    </citation>
    <scope>NUCLEOTIDE SEQUENCE [LARGE SCALE GENOMIC DNA]</scope>
    <source>
        <strain evidence="3 4">Sa1CVN1</strain>
    </source>
</reference>
<name>A0ABR8Y559_9BACT</name>
<evidence type="ECO:0000259" key="2">
    <source>
        <dbReference type="Pfam" id="PF12984"/>
    </source>
</evidence>
<gene>
    <name evidence="3" type="ORF">H9625_01690</name>
</gene>
<dbReference type="SUPFAM" id="SSF48452">
    <property type="entry name" value="TPR-like"/>
    <property type="match status" value="1"/>
</dbReference>
<dbReference type="Proteomes" id="UP000620874">
    <property type="component" value="Unassembled WGS sequence"/>
</dbReference>
<dbReference type="InterPro" id="IPR011990">
    <property type="entry name" value="TPR-like_helical_dom_sf"/>
</dbReference>
<accession>A0ABR8Y559</accession>
<evidence type="ECO:0000256" key="1">
    <source>
        <dbReference type="SAM" id="SignalP"/>
    </source>
</evidence>
<dbReference type="EMBL" id="JACSPP010000003">
    <property type="protein sequence ID" value="MBD8039174.1"/>
    <property type="molecule type" value="Genomic_DNA"/>
</dbReference>
<dbReference type="Pfam" id="PF12984">
    <property type="entry name" value="DUF3868"/>
    <property type="match status" value="1"/>
</dbReference>
<dbReference type="InterPro" id="IPR024480">
    <property type="entry name" value="DUF3868"/>
</dbReference>
<evidence type="ECO:0000313" key="4">
    <source>
        <dbReference type="Proteomes" id="UP000620874"/>
    </source>
</evidence>
<dbReference type="SUPFAM" id="SSF103088">
    <property type="entry name" value="OmpA-like"/>
    <property type="match status" value="1"/>
</dbReference>
<proteinExistence type="predicted"/>